<protein>
    <submittedName>
        <fullName evidence="2">Transposase</fullName>
    </submittedName>
</protein>
<dbReference type="Pfam" id="PF03050">
    <property type="entry name" value="DDE_Tnp_IS66"/>
    <property type="match status" value="1"/>
</dbReference>
<comment type="caution">
    <text evidence="2">The sequence shown here is derived from an EMBL/GenBank/DDBJ whole genome shotgun (WGS) entry which is preliminary data.</text>
</comment>
<evidence type="ECO:0000259" key="1">
    <source>
        <dbReference type="Pfam" id="PF03050"/>
    </source>
</evidence>
<evidence type="ECO:0000313" key="3">
    <source>
        <dbReference type="Proteomes" id="UP000070076"/>
    </source>
</evidence>
<dbReference type="InterPro" id="IPR052344">
    <property type="entry name" value="Transposase-related"/>
</dbReference>
<dbReference type="AlphaFoldDB" id="A0A133V9U6"/>
<name>A0A133V9U6_9EURY</name>
<dbReference type="InterPro" id="IPR004291">
    <property type="entry name" value="Transposase_IS66_central"/>
</dbReference>
<keyword evidence="3" id="KW-1185">Reference proteome</keyword>
<feature type="non-terminal residue" evidence="2">
    <location>
        <position position="1"/>
    </location>
</feature>
<organism evidence="2 3">
    <name type="scientific">candidate division MSBL1 archaeon SCGC-AAA261O19</name>
    <dbReference type="NCBI Taxonomy" id="1698277"/>
    <lineage>
        <taxon>Archaea</taxon>
        <taxon>Methanobacteriati</taxon>
        <taxon>Methanobacteriota</taxon>
        <taxon>candidate division MSBL1</taxon>
    </lineage>
</organism>
<gene>
    <name evidence="2" type="ORF">AKJ48_04105</name>
</gene>
<dbReference type="PANTHER" id="PTHR33678:SF1">
    <property type="entry name" value="BLL1576 PROTEIN"/>
    <property type="match status" value="1"/>
</dbReference>
<reference evidence="2 3" key="1">
    <citation type="journal article" date="2016" name="Sci. Rep.">
        <title>Metabolic traits of an uncultured archaeal lineage -MSBL1- from brine pools of the Red Sea.</title>
        <authorList>
            <person name="Mwirichia R."/>
            <person name="Alam I."/>
            <person name="Rashid M."/>
            <person name="Vinu M."/>
            <person name="Ba-Alawi W."/>
            <person name="Anthony Kamau A."/>
            <person name="Kamanda Ngugi D."/>
            <person name="Goker M."/>
            <person name="Klenk H.P."/>
            <person name="Bajic V."/>
            <person name="Stingl U."/>
        </authorList>
    </citation>
    <scope>NUCLEOTIDE SEQUENCE [LARGE SCALE GENOMIC DNA]</scope>
    <source>
        <strain evidence="2">SCGC-AAA261O19</strain>
    </source>
</reference>
<feature type="domain" description="Transposase IS66 central" evidence="1">
    <location>
        <begin position="1"/>
        <end position="166"/>
    </location>
</feature>
<accession>A0A133V9U6</accession>
<dbReference type="PANTHER" id="PTHR33678">
    <property type="entry name" value="BLL1576 PROTEIN"/>
    <property type="match status" value="1"/>
</dbReference>
<proteinExistence type="predicted"/>
<sequence length="195" mass="22834">SRGKKVLKEVLDKDFDGTIGCDGWSSYAAFAINIAPNSNIQRCWSHLLREADDLAEKCEEAVPIAEELHRIYDELIAFVGKDPPPEEREERKEEASRELKQLLSEDYEDEEIEDLMKKIGNGFDYWFTFLTEPRVESTNNRAERALRELVIQRRIMGSIRSERGRRAYETIMTMLATWKQQKLDPYEEMLKAIRN</sequence>
<evidence type="ECO:0000313" key="2">
    <source>
        <dbReference type="EMBL" id="KXB03222.1"/>
    </source>
</evidence>
<dbReference type="Proteomes" id="UP000070076">
    <property type="component" value="Unassembled WGS sequence"/>
</dbReference>
<dbReference type="EMBL" id="LHYB01000080">
    <property type="protein sequence ID" value="KXB03222.1"/>
    <property type="molecule type" value="Genomic_DNA"/>
</dbReference>